<dbReference type="InterPro" id="IPR027859">
    <property type="entry name" value="KATNIP_dom"/>
</dbReference>
<name>A0AAX4P646_9CHLO</name>
<accession>A0AAX4P646</accession>
<feature type="compositionally biased region" description="Low complexity" evidence="1">
    <location>
        <begin position="312"/>
        <end position="324"/>
    </location>
</feature>
<keyword evidence="4" id="KW-1185">Reference proteome</keyword>
<dbReference type="InterPro" id="IPR026704">
    <property type="entry name" value="KATNIP"/>
</dbReference>
<sequence>MRQRRRHWARPAAVDSSKGGEVYAPCLRLAAQCEEDYYREKVMQVNDDMADVSSELVWVEDSGRAGRRASKSGTVALDFADIGEVGLKPNQVTVATSTTRPEVRSEGDPSTSSDSSRTSEETRCDGGDTDEAARSLKEKLKRNLQRLKRRSRLASANRNRPRDRDRTGKAEAGASLVYLKGEVEGGEEEEVYSDSFESFESIESSEDGNDDDFSLAGIGSDVCCFDLGALDEGGSPAVKGAAPGNNVEKDLAAGAAMLVLDDLDGSYRVFGEVTGRTDELSYDDLIDEYIDSFESEGSEVESEGGEENRGGAKPASAAKEAATAADREARPPLTSLDSLCNADGPLAQVDQGPNAEKDGTAVQEERGIPVLPQGRVLEVVVQSNWGDKDLVGLNGIEIFDEGGQIVSFASAESQVSLRGGDGSSLGRLTDGNNLTCDESHIWSAPFRDAEAPALRFDFGRETSIGAIRIWNYNKSRIHSHRGVREIKLVLDGVCVFHGEVHKAPGIASEAWKGAETILFTTDEKTIENIETFDARYSQVLMKPPPEVERFSKPLALPPIEMVEEDLEEDLDVDLDEACLVSMDAASADADAAAEVVDPLTVTQLVLEVVSTWGDEFYVGLSGLEVLGEGSEVFDASDFDLAADPPDLNVLDDTGGEDDRTLDKLLNGRNVTTDDVDMWLAPLDWEGRTNVVKIDFGSATRVSGLRLWNYNKSLEDTYRGVRCLRILADGKEVSPTGGHLVPKAPGVDAFDFSHLIELRQGMLGGGVRGKASSSPWEGALPDGAAAKIVSSRSRRPKAVVCGGWHAPHLPCGYVLKLEIFSTWGDPHYVGLAGLEIVDHLRGTLAVPPASVSADPRGVCDLEGMERDVRIPQRLTDGRNDPLDVAHSWLAPFDESNPNLVCVYLDRPIVLAALRVWNYAKTPERGAKEFHLYLDDNLVYAGTLGRYRASLGEDHHQTFLFTEEENLALQEREHVPRSGEADPAEVLYTNDNRVVKGKAERRAVELGPRPTTSVLEL</sequence>
<protein>
    <submittedName>
        <fullName evidence="3">DUF4457 domain-containing protein</fullName>
    </submittedName>
</protein>
<dbReference type="Proteomes" id="UP001472866">
    <property type="component" value="Chromosome 04"/>
</dbReference>
<evidence type="ECO:0000256" key="1">
    <source>
        <dbReference type="SAM" id="MobiDB-lite"/>
    </source>
</evidence>
<feature type="compositionally biased region" description="Basic and acidic residues" evidence="1">
    <location>
        <begin position="117"/>
        <end position="131"/>
    </location>
</feature>
<dbReference type="Pfam" id="PF14652">
    <property type="entry name" value="DUF4457"/>
    <property type="match status" value="3"/>
</dbReference>
<dbReference type="AlphaFoldDB" id="A0AAX4P646"/>
<reference evidence="3 4" key="1">
    <citation type="submission" date="2024-03" db="EMBL/GenBank/DDBJ databases">
        <title>Complete genome sequence of the green alga Chloropicon roscoffensis RCC1871.</title>
        <authorList>
            <person name="Lemieux C."/>
            <person name="Pombert J.-F."/>
            <person name="Otis C."/>
            <person name="Turmel M."/>
        </authorList>
    </citation>
    <scope>NUCLEOTIDE SEQUENCE [LARGE SCALE GENOMIC DNA]</scope>
    <source>
        <strain evidence="3 4">RCC1871</strain>
    </source>
</reference>
<feature type="domain" description="KATNIP" evidence="2">
    <location>
        <begin position="417"/>
        <end position="528"/>
    </location>
</feature>
<proteinExistence type="predicted"/>
<feature type="region of interest" description="Disordered" evidence="1">
    <location>
        <begin position="91"/>
        <end position="131"/>
    </location>
</feature>
<feature type="compositionally biased region" description="Low complexity" evidence="1">
    <location>
        <begin position="193"/>
        <end position="202"/>
    </location>
</feature>
<feature type="compositionally biased region" description="Acidic residues" evidence="1">
    <location>
        <begin position="294"/>
        <end position="305"/>
    </location>
</feature>
<evidence type="ECO:0000313" key="3">
    <source>
        <dbReference type="EMBL" id="WZN61359.1"/>
    </source>
</evidence>
<dbReference type="PANTHER" id="PTHR21534">
    <property type="entry name" value="KATANIN-INTERACTING PROTEIN"/>
    <property type="match status" value="1"/>
</dbReference>
<feature type="compositionally biased region" description="Basic and acidic residues" evidence="1">
    <location>
        <begin position="160"/>
        <end position="169"/>
    </location>
</feature>
<feature type="region of interest" description="Disordered" evidence="1">
    <location>
        <begin position="294"/>
        <end position="335"/>
    </location>
</feature>
<dbReference type="PANTHER" id="PTHR21534:SF0">
    <property type="entry name" value="KATANIN-INTERACTING PROTEIN"/>
    <property type="match status" value="1"/>
</dbReference>
<dbReference type="EMBL" id="CP151504">
    <property type="protein sequence ID" value="WZN61359.1"/>
    <property type="molecule type" value="Genomic_DNA"/>
</dbReference>
<organism evidence="3 4">
    <name type="scientific">Chloropicon roscoffensis</name>
    <dbReference type="NCBI Taxonomy" id="1461544"/>
    <lineage>
        <taxon>Eukaryota</taxon>
        <taxon>Viridiplantae</taxon>
        <taxon>Chlorophyta</taxon>
        <taxon>Chloropicophyceae</taxon>
        <taxon>Chloropicales</taxon>
        <taxon>Chloropicaceae</taxon>
        <taxon>Chloropicon</taxon>
    </lineage>
</organism>
<feature type="domain" description="KATNIP" evidence="2">
    <location>
        <begin position="606"/>
        <end position="942"/>
    </location>
</feature>
<evidence type="ECO:0000313" key="4">
    <source>
        <dbReference type="Proteomes" id="UP001472866"/>
    </source>
</evidence>
<feature type="domain" description="KATNIP" evidence="2">
    <location>
        <begin position="358"/>
        <end position="410"/>
    </location>
</feature>
<feature type="compositionally biased region" description="Acidic residues" evidence="1">
    <location>
        <begin position="203"/>
        <end position="212"/>
    </location>
</feature>
<evidence type="ECO:0000259" key="2">
    <source>
        <dbReference type="Pfam" id="PF14652"/>
    </source>
</evidence>
<feature type="region of interest" description="Disordered" evidence="1">
    <location>
        <begin position="148"/>
        <end position="212"/>
    </location>
</feature>
<gene>
    <name evidence="3" type="ORF">HKI87_04g28940</name>
</gene>
<feature type="compositionally biased region" description="Polar residues" evidence="1">
    <location>
        <begin position="91"/>
        <end position="100"/>
    </location>
</feature>